<reference evidence="3 4" key="1">
    <citation type="journal article" date="2018" name="Genome Biol. Evol.">
        <title>Multiple Roots of Fruiting Body Formation in Amoebozoa.</title>
        <authorList>
            <person name="Hillmann F."/>
            <person name="Forbes G."/>
            <person name="Novohradska S."/>
            <person name="Ferling I."/>
            <person name="Riege K."/>
            <person name="Groth M."/>
            <person name="Westermann M."/>
            <person name="Marz M."/>
            <person name="Spaller T."/>
            <person name="Winckler T."/>
            <person name="Schaap P."/>
            <person name="Glockner G."/>
        </authorList>
    </citation>
    <scope>NUCLEOTIDE SEQUENCE [LARGE SCALE GENOMIC DNA]</scope>
    <source>
        <strain evidence="3 4">Jena</strain>
    </source>
</reference>
<feature type="region of interest" description="Disordered" evidence="1">
    <location>
        <begin position="1"/>
        <end position="66"/>
    </location>
</feature>
<dbReference type="STRING" id="1890364.A0A2P6NRP2"/>
<dbReference type="AlphaFoldDB" id="A0A2P6NRP2"/>
<evidence type="ECO:0000259" key="2">
    <source>
        <dbReference type="Pfam" id="PF13638"/>
    </source>
</evidence>
<gene>
    <name evidence="3" type="ORF">PROFUN_05105</name>
</gene>
<protein>
    <recommendedName>
        <fullName evidence="2">PIN domain-containing protein</fullName>
    </recommendedName>
</protein>
<evidence type="ECO:0000313" key="4">
    <source>
        <dbReference type="Proteomes" id="UP000241769"/>
    </source>
</evidence>
<feature type="compositionally biased region" description="Basic residues" evidence="1">
    <location>
        <begin position="47"/>
        <end position="58"/>
    </location>
</feature>
<dbReference type="EMBL" id="MDYQ01000028">
    <property type="protein sequence ID" value="PRP86626.1"/>
    <property type="molecule type" value="Genomic_DNA"/>
</dbReference>
<proteinExistence type="predicted"/>
<dbReference type="InParanoid" id="A0A2P6NRP2"/>
<accession>A0A2P6NRP2</accession>
<dbReference type="SUPFAM" id="SSF52047">
    <property type="entry name" value="RNI-like"/>
    <property type="match status" value="1"/>
</dbReference>
<evidence type="ECO:0000256" key="1">
    <source>
        <dbReference type="SAM" id="MobiDB-lite"/>
    </source>
</evidence>
<sequence length="639" mass="72178">MSSTESPSRRGRDTPKRGSPARGGYTPPKNQSPSRGGRGGTTPSPHRGGHYGKYKQQHQWKNDRREPFEWSGVNKLTLNMEEKVFDLPRLQKCLERVSTELSTRKLKNKPLKLNVKFAKNNLTDAGITYIVDYLLNNKNTIHLKKMYLHKNRITDEGAKELSRLIRGCDYAIDEIHLSHNYITCLGAISIIDAVSQCKMYPRGEQSHADEEQREEGEDEELVDKMKNGQTIVPLWLRLEWNCIDYASVVTHMTQNKIHHCNAESGDERDDNDFRKKQCAPWDPCYNGKDTVVHLYCLDLQFEVEGEAEEPQAGVQLTSTPSSSMTGPILLLLDTNAVMSMLNSRDCTECGRDTRNGEQSVRHFTFDNIISRHTKSMANDSNYKPHFVLCICTTVRTELDHRKKVMPSMRHCLMRITSDELGGQFLLTSMVRSGLIVLPKSLQAEMALLSSSSSQVIDFSSARDANTQNDIKLINVAAYYRKRGRNAIILSNDKAVISMSRTHGVPVESLKSFDKLIGKLKSNEEWDGDIISSCLSKASVDIMGNEMSPSPNDSKSLFDHITDASDMMTKLSRSHSILSSTLASMRETLERGGSQEQLREILEKMDSNVLNKEKVEEECAQLVSEWSNVMKRSDPFSSHT</sequence>
<feature type="compositionally biased region" description="Basic and acidic residues" evidence="1">
    <location>
        <begin position="7"/>
        <end position="16"/>
    </location>
</feature>
<dbReference type="OrthoDB" id="332618at2759"/>
<name>A0A2P6NRP2_9EUKA</name>
<dbReference type="InterPro" id="IPR032675">
    <property type="entry name" value="LRR_dom_sf"/>
</dbReference>
<dbReference type="Proteomes" id="UP000241769">
    <property type="component" value="Unassembled WGS sequence"/>
</dbReference>
<keyword evidence="4" id="KW-1185">Reference proteome</keyword>
<comment type="caution">
    <text evidence="3">The sequence shown here is derived from an EMBL/GenBank/DDBJ whole genome shotgun (WGS) entry which is preliminary data.</text>
</comment>
<dbReference type="InterPro" id="IPR002716">
    <property type="entry name" value="PIN_dom"/>
</dbReference>
<dbReference type="Gene3D" id="3.40.50.1010">
    <property type="entry name" value="5'-nuclease"/>
    <property type="match status" value="1"/>
</dbReference>
<feature type="domain" description="PIN" evidence="2">
    <location>
        <begin position="332"/>
        <end position="509"/>
    </location>
</feature>
<dbReference type="Pfam" id="PF13638">
    <property type="entry name" value="PIN_4"/>
    <property type="match status" value="1"/>
</dbReference>
<organism evidence="3 4">
    <name type="scientific">Planoprotostelium fungivorum</name>
    <dbReference type="NCBI Taxonomy" id="1890364"/>
    <lineage>
        <taxon>Eukaryota</taxon>
        <taxon>Amoebozoa</taxon>
        <taxon>Evosea</taxon>
        <taxon>Variosea</taxon>
        <taxon>Cavosteliida</taxon>
        <taxon>Cavosteliaceae</taxon>
        <taxon>Planoprotostelium</taxon>
    </lineage>
</organism>
<dbReference type="Gene3D" id="3.80.10.10">
    <property type="entry name" value="Ribonuclease Inhibitor"/>
    <property type="match status" value="1"/>
</dbReference>
<evidence type="ECO:0000313" key="3">
    <source>
        <dbReference type="EMBL" id="PRP86626.1"/>
    </source>
</evidence>